<dbReference type="SMART" id="SM00382">
    <property type="entry name" value="AAA"/>
    <property type="match status" value="1"/>
</dbReference>
<dbReference type="GO" id="GO:0003924">
    <property type="term" value="F:GTPase activity"/>
    <property type="evidence" value="ECO:0007669"/>
    <property type="project" value="InterPro"/>
</dbReference>
<keyword evidence="4" id="KW-0342">GTP-binding</keyword>
<dbReference type="PANTHER" id="PTHR43087">
    <property type="entry name" value="LYSINE/ARGININE/ORNITHINE TRANSPORT SYSTEM KINASE"/>
    <property type="match status" value="1"/>
</dbReference>
<dbReference type="RefSeq" id="WP_146590940.1">
    <property type="nucleotide sequence ID" value="NZ_SJPO01000013.1"/>
</dbReference>
<dbReference type="InterPro" id="IPR003593">
    <property type="entry name" value="AAA+_ATPase"/>
</dbReference>
<evidence type="ECO:0000256" key="4">
    <source>
        <dbReference type="ARBA" id="ARBA00023134"/>
    </source>
</evidence>
<proteinExistence type="inferred from homology"/>
<comment type="similarity">
    <text evidence="1">Belongs to the SIMIBI class G3E GTPase family. ArgK/MeaB subfamily.</text>
</comment>
<dbReference type="NCBIfam" id="TIGR00750">
    <property type="entry name" value="lao"/>
    <property type="match status" value="1"/>
</dbReference>
<organism evidence="7 8">
    <name type="scientific">Posidoniimonas polymericola</name>
    <dbReference type="NCBI Taxonomy" id="2528002"/>
    <lineage>
        <taxon>Bacteria</taxon>
        <taxon>Pseudomonadati</taxon>
        <taxon>Planctomycetota</taxon>
        <taxon>Planctomycetia</taxon>
        <taxon>Pirellulales</taxon>
        <taxon>Lacipirellulaceae</taxon>
        <taxon>Posidoniimonas</taxon>
    </lineage>
</organism>
<dbReference type="SUPFAM" id="SSF52540">
    <property type="entry name" value="P-loop containing nucleoside triphosphate hydrolases"/>
    <property type="match status" value="1"/>
</dbReference>
<dbReference type="InterPro" id="IPR027417">
    <property type="entry name" value="P-loop_NTPase"/>
</dbReference>
<keyword evidence="3 7" id="KW-0378">Hydrolase</keyword>
<dbReference type="AlphaFoldDB" id="A0A5C5XVP7"/>
<evidence type="ECO:0000256" key="3">
    <source>
        <dbReference type="ARBA" id="ARBA00022801"/>
    </source>
</evidence>
<protein>
    <submittedName>
        <fullName evidence="7">Putative GTPase ArgK</fullName>
        <ecNumber evidence="7">3.6.-.-</ecNumber>
    </submittedName>
</protein>
<dbReference type="GO" id="GO:0005525">
    <property type="term" value="F:GTP binding"/>
    <property type="evidence" value="ECO:0007669"/>
    <property type="project" value="UniProtKB-KW"/>
</dbReference>
<dbReference type="PANTHER" id="PTHR43087:SF1">
    <property type="entry name" value="LAO_AO TRANSPORT SYSTEM ATPASE"/>
    <property type="match status" value="1"/>
</dbReference>
<reference evidence="7 8" key="1">
    <citation type="submission" date="2019-02" db="EMBL/GenBank/DDBJ databases">
        <title>Deep-cultivation of Planctomycetes and their phenomic and genomic characterization uncovers novel biology.</title>
        <authorList>
            <person name="Wiegand S."/>
            <person name="Jogler M."/>
            <person name="Boedeker C."/>
            <person name="Pinto D."/>
            <person name="Vollmers J."/>
            <person name="Rivas-Marin E."/>
            <person name="Kohn T."/>
            <person name="Peeters S.H."/>
            <person name="Heuer A."/>
            <person name="Rast P."/>
            <person name="Oberbeckmann S."/>
            <person name="Bunk B."/>
            <person name="Jeske O."/>
            <person name="Meyerdierks A."/>
            <person name="Storesund J.E."/>
            <person name="Kallscheuer N."/>
            <person name="Luecker S."/>
            <person name="Lage O.M."/>
            <person name="Pohl T."/>
            <person name="Merkel B.J."/>
            <person name="Hornburger P."/>
            <person name="Mueller R.-W."/>
            <person name="Bruemmer F."/>
            <person name="Labrenz M."/>
            <person name="Spormann A.M."/>
            <person name="Op Den Camp H."/>
            <person name="Overmann J."/>
            <person name="Amann R."/>
            <person name="Jetten M.S.M."/>
            <person name="Mascher T."/>
            <person name="Medema M.H."/>
            <person name="Devos D.P."/>
            <person name="Kaster A.-K."/>
            <person name="Ovreas L."/>
            <person name="Rohde M."/>
            <person name="Galperin M.Y."/>
            <person name="Jogler C."/>
        </authorList>
    </citation>
    <scope>NUCLEOTIDE SEQUENCE [LARGE SCALE GENOMIC DNA]</scope>
    <source>
        <strain evidence="7 8">Pla123a</strain>
    </source>
</reference>
<evidence type="ECO:0000256" key="1">
    <source>
        <dbReference type="ARBA" id="ARBA00009625"/>
    </source>
</evidence>
<evidence type="ECO:0000256" key="5">
    <source>
        <dbReference type="ARBA" id="ARBA00023186"/>
    </source>
</evidence>
<dbReference type="InterPro" id="IPR005129">
    <property type="entry name" value="GTPase_ArgK"/>
</dbReference>
<keyword evidence="8" id="KW-1185">Reference proteome</keyword>
<dbReference type="Gene3D" id="3.40.50.300">
    <property type="entry name" value="P-loop containing nucleotide triphosphate hydrolases"/>
    <property type="match status" value="1"/>
</dbReference>
<comment type="caution">
    <text evidence="7">The sequence shown here is derived from an EMBL/GenBank/DDBJ whole genome shotgun (WGS) entry which is preliminary data.</text>
</comment>
<evidence type="ECO:0000259" key="6">
    <source>
        <dbReference type="SMART" id="SM00382"/>
    </source>
</evidence>
<feature type="domain" description="AAA+ ATPase" evidence="6">
    <location>
        <begin position="49"/>
        <end position="176"/>
    </location>
</feature>
<evidence type="ECO:0000313" key="7">
    <source>
        <dbReference type="EMBL" id="TWT66970.1"/>
    </source>
</evidence>
<evidence type="ECO:0000313" key="8">
    <source>
        <dbReference type="Proteomes" id="UP000318478"/>
    </source>
</evidence>
<dbReference type="EC" id="3.6.-.-" evidence="7"/>
<keyword evidence="2" id="KW-0547">Nucleotide-binding</keyword>
<dbReference type="EMBL" id="SJPO01000013">
    <property type="protein sequence ID" value="TWT66970.1"/>
    <property type="molecule type" value="Genomic_DNA"/>
</dbReference>
<accession>A0A5C5XVP7</accession>
<dbReference type="OrthoDB" id="9778292at2"/>
<dbReference type="Proteomes" id="UP000318478">
    <property type="component" value="Unassembled WGS sequence"/>
</dbReference>
<gene>
    <name evidence="7" type="primary">argK</name>
    <name evidence="7" type="ORF">Pla123a_43990</name>
</gene>
<evidence type="ECO:0000256" key="2">
    <source>
        <dbReference type="ARBA" id="ARBA00022741"/>
    </source>
</evidence>
<name>A0A5C5XVP7_9BACT</name>
<sequence length="338" mass="36229">MTSLEDMSAEARSGGPLAQRAAARLMTIMTDQPQRLAELLAGSRDWPQPRLVLGITGAPGSGKSTLTDRIATEVRRRRPDSRLGILAVDPSSPFTGGALLGDRVRMMRHATDPQVFIRSLASRGRLGGLALGAKGVVRVMGLIGCETVIVETVGVGQSEVEIAGNADLVLVVLAPGQGDTVQMLKAGLMEAGELFVVNKADRPDAERLHQQLLTALETSYFARHDLSFGADEKMDCNEVLTDPPKVLLCSAAEDQGIAELVDELERLAELNAERWLARREEQAVEEVRQAVIEEVRLRVLHAVGDNNGGPARLRGVLAGSESLDTLVDNVLVELAAPN</sequence>
<dbReference type="InterPro" id="IPR052040">
    <property type="entry name" value="GTPase/Isobutyryl-CoA_mutase"/>
</dbReference>
<keyword evidence="5" id="KW-0143">Chaperone</keyword>
<dbReference type="Pfam" id="PF03308">
    <property type="entry name" value="MeaB"/>
    <property type="match status" value="1"/>
</dbReference>